<dbReference type="PANTHER" id="PTHR33836:SF1">
    <property type="entry name" value="LOW-TEMPERATURE-INDUCED 65 KDA PROTEIN-RELATED"/>
    <property type="match status" value="1"/>
</dbReference>
<dbReference type="Pfam" id="PF23399">
    <property type="entry name" value="LTI65_PGEED"/>
    <property type="match status" value="1"/>
</dbReference>
<feature type="region of interest" description="Disordered" evidence="1">
    <location>
        <begin position="1"/>
        <end position="70"/>
    </location>
</feature>
<organism evidence="5">
    <name type="scientific">Salvia splendens</name>
    <name type="common">Scarlet sage</name>
    <dbReference type="NCBI Taxonomy" id="180675"/>
    <lineage>
        <taxon>Eukaryota</taxon>
        <taxon>Viridiplantae</taxon>
        <taxon>Streptophyta</taxon>
        <taxon>Embryophyta</taxon>
        <taxon>Tracheophyta</taxon>
        <taxon>Spermatophyta</taxon>
        <taxon>Magnoliopsida</taxon>
        <taxon>eudicotyledons</taxon>
        <taxon>Gunneridae</taxon>
        <taxon>Pentapetalae</taxon>
        <taxon>asterids</taxon>
        <taxon>lamiids</taxon>
        <taxon>Lamiales</taxon>
        <taxon>Lamiaceae</taxon>
        <taxon>Nepetoideae</taxon>
        <taxon>Mentheae</taxon>
        <taxon>Salviinae</taxon>
        <taxon>Salvia</taxon>
        <taxon>Salvia subgen. Calosphace</taxon>
        <taxon>core Calosphace</taxon>
    </lineage>
</organism>
<feature type="compositionally biased region" description="Polar residues" evidence="1">
    <location>
        <begin position="778"/>
        <end position="787"/>
    </location>
</feature>
<feature type="compositionally biased region" description="Basic and acidic residues" evidence="1">
    <location>
        <begin position="354"/>
        <end position="366"/>
    </location>
</feature>
<dbReference type="Pfam" id="PF23402">
    <property type="entry name" value="LTI65_LTI78_NYQTKV"/>
    <property type="match status" value="1"/>
</dbReference>
<evidence type="ECO:0000259" key="3">
    <source>
        <dbReference type="Pfam" id="PF23402"/>
    </source>
</evidence>
<feature type="domain" description="LTI65/LTI78 PGEED repeat" evidence="2">
    <location>
        <begin position="483"/>
        <end position="513"/>
    </location>
</feature>
<feature type="region of interest" description="Disordered" evidence="1">
    <location>
        <begin position="130"/>
        <end position="161"/>
    </location>
</feature>
<dbReference type="Proteomes" id="UP000298416">
    <property type="component" value="Unassembled WGS sequence"/>
</dbReference>
<feature type="region of interest" description="Disordered" evidence="1">
    <location>
        <begin position="288"/>
        <end position="321"/>
    </location>
</feature>
<proteinExistence type="predicted"/>
<dbReference type="PANTHER" id="PTHR33836">
    <property type="entry name" value="LOW-TEMPERATURE-INDUCED 65 KDA PROTEIN-RELATED"/>
    <property type="match status" value="1"/>
</dbReference>
<dbReference type="EMBL" id="PNBA02000020">
    <property type="protein sequence ID" value="KAG6390182.1"/>
    <property type="molecule type" value="Genomic_DNA"/>
</dbReference>
<feature type="compositionally biased region" description="Basic and acidic residues" evidence="1">
    <location>
        <begin position="757"/>
        <end position="777"/>
    </location>
</feature>
<dbReference type="InterPro" id="IPR012418">
    <property type="entry name" value="CAP160"/>
</dbReference>
<feature type="compositionally biased region" description="Basic residues" evidence="1">
    <location>
        <begin position="45"/>
        <end position="60"/>
    </location>
</feature>
<feature type="region of interest" description="Disordered" evidence="1">
    <location>
        <begin position="806"/>
        <end position="843"/>
    </location>
</feature>
<sequence length="961" mass="105470">MEGQLQHRYEEDPHHHAGMQSVVEGEGEAEHHNHHGEKKSVLTKVKNKAKKIKDKIKHAGHAHEGDDYDYDEDEETVDGGHVHGAPIVKESEFISGTALPKQTGLNLEDPVNPVEERQSRLAGDEIYGDFGANTASDRPALPKQTGLNLKNPLNPLEDRQSRIAGDEVYGDFGANMASEPTALPIQTGLNLENPRKSRIAGDEDEVYPDVIANRESDRNARNEMYSSIGNDKVIEPSPLLEDPYIPNVRKEECSEAGDVGEIMARLAMEAPPERRSAVAEAEPMVKIGPLTGLEEDPYFPRTDRDLHPPNYQTKVSDPTGLGAAEVDVAPLVDRLGNLRVGESKTEPEEMDYTGSHDHIQKTRSEEMDYTGSHDQFAPQPIPISDEFNPKRVDDDLVLPRDTVAEKISAATSVIAEKASSAKDMVASKLGYGGGGTQVVDEAPRKGALESVSEKLAPVYEKAAGAGTAIMSKMQRGGVAEESDRGVSVQEYLVEKFSPGEEDRELSKVISSAIRGEGQQEEEEEVKERVRVEAVVSDEKAAAGVVDRVKGAIGTWLGKNHRGHPPGEGEGLEKEIASKLQESREYHVVPQHLTCLVLRSFTLFNFIAHIHPDSSVDGNIDSVDLLIIRDHVSRSVCLVGNEATVLRTALTRMKSLQIGNYVTIVVCGEMGHSLAHCSQPLQDGSTIAAEDNMNIPETNGSEQREKEKNHKEDSQQREDLALQNKRKKTKRKQMSNIPRRTSTRLAHLEANQPVEVKSSTKDEASARVSSKEEVDSTKNDGTSVQSNELEMDTSVKIGTADSYEQRITENPANDEQKETIPCENLSPEEHKSTGAISHEDQKDEKHLDTSLKDLLMDPCIEFAIKTLTGAMPIEDLNKVDENPVSTLASTDQTPGCSSLLPCGDIWSDPCFEFAVKTLTGEMPNEDGVRFQISYKNPVSSLLKIRVDSVCPSNYSDAKQRGV</sequence>
<feature type="domain" description="LTI65/LTI78 NYQTKV repeat" evidence="3">
    <location>
        <begin position="285"/>
        <end position="341"/>
    </location>
</feature>
<reference evidence="5" key="1">
    <citation type="submission" date="2018-01" db="EMBL/GenBank/DDBJ databases">
        <authorList>
            <person name="Mao J.F."/>
        </authorList>
    </citation>
    <scope>NUCLEOTIDE SEQUENCE</scope>
    <source>
        <strain evidence="5">Huo1</strain>
        <tissue evidence="5">Leaf</tissue>
    </source>
</reference>
<dbReference type="GO" id="GO:0006950">
    <property type="term" value="P:response to stress"/>
    <property type="evidence" value="ECO:0007669"/>
    <property type="project" value="TreeGrafter"/>
</dbReference>
<dbReference type="InterPro" id="IPR057058">
    <property type="entry name" value="LTI65_LTI78_NYQTKV"/>
</dbReference>
<evidence type="ECO:0000259" key="2">
    <source>
        <dbReference type="Pfam" id="PF23399"/>
    </source>
</evidence>
<dbReference type="AlphaFoldDB" id="A0A8X8Z3W3"/>
<evidence type="ECO:0000313" key="6">
    <source>
        <dbReference type="Proteomes" id="UP000298416"/>
    </source>
</evidence>
<protein>
    <submittedName>
        <fullName evidence="5">Uncharacterized protein</fullName>
    </submittedName>
</protein>
<feature type="compositionally biased region" description="Basic and acidic residues" evidence="1">
    <location>
        <begin position="701"/>
        <end position="719"/>
    </location>
</feature>
<feature type="compositionally biased region" description="Basic and acidic residues" evidence="1">
    <location>
        <begin position="1"/>
        <end position="15"/>
    </location>
</feature>
<feature type="region of interest" description="Disordered" evidence="1">
    <location>
        <begin position="691"/>
        <end position="793"/>
    </location>
</feature>
<comment type="caution">
    <text evidence="5">The sequence shown here is derived from an EMBL/GenBank/DDBJ whole genome shotgun (WGS) entry which is preliminary data.</text>
</comment>
<evidence type="ECO:0000313" key="5">
    <source>
        <dbReference type="EMBL" id="KAG6390182.1"/>
    </source>
</evidence>
<dbReference type="InterPro" id="IPR056605">
    <property type="entry name" value="LTI65_LTI78_N"/>
</dbReference>
<dbReference type="InterPro" id="IPR037491">
    <property type="entry name" value="LTI78/LTI65"/>
</dbReference>
<dbReference type="Pfam" id="PF07918">
    <property type="entry name" value="CAP160"/>
    <property type="match status" value="1"/>
</dbReference>
<dbReference type="GO" id="GO:0009737">
    <property type="term" value="P:response to abscisic acid"/>
    <property type="evidence" value="ECO:0007669"/>
    <property type="project" value="InterPro"/>
</dbReference>
<gene>
    <name evidence="5" type="ORF">SASPL_151664</name>
</gene>
<evidence type="ECO:0000259" key="4">
    <source>
        <dbReference type="Pfam" id="PF23403"/>
    </source>
</evidence>
<feature type="compositionally biased region" description="Polar residues" evidence="1">
    <location>
        <begin position="733"/>
        <end position="743"/>
    </location>
</feature>
<dbReference type="InterPro" id="IPR057059">
    <property type="entry name" value="LTI65/LTI78_PGEED"/>
</dbReference>
<accession>A0A8X8Z3W3</accession>
<keyword evidence="6" id="KW-1185">Reference proteome</keyword>
<feature type="compositionally biased region" description="Basic residues" evidence="1">
    <location>
        <begin position="723"/>
        <end position="732"/>
    </location>
</feature>
<reference evidence="5" key="2">
    <citation type="submission" date="2020-08" db="EMBL/GenBank/DDBJ databases">
        <title>Plant Genome Project.</title>
        <authorList>
            <person name="Zhang R.-G."/>
        </authorList>
    </citation>
    <scope>NUCLEOTIDE SEQUENCE</scope>
    <source>
        <strain evidence="5">Huo1</strain>
        <tissue evidence="5">Leaf</tissue>
    </source>
</reference>
<feature type="region of interest" description="Disordered" evidence="1">
    <location>
        <begin position="337"/>
        <end position="390"/>
    </location>
</feature>
<feature type="compositionally biased region" description="Basic and acidic residues" evidence="1">
    <location>
        <begin position="826"/>
        <end position="843"/>
    </location>
</feature>
<feature type="domain" description="LTI65/LTI78 N-terminal" evidence="4">
    <location>
        <begin position="34"/>
        <end position="91"/>
    </location>
</feature>
<name>A0A8X8Z3W3_SALSN</name>
<dbReference type="Pfam" id="PF23403">
    <property type="entry name" value="LTI65_LTI78_N"/>
    <property type="match status" value="1"/>
</dbReference>
<evidence type="ECO:0000256" key="1">
    <source>
        <dbReference type="SAM" id="MobiDB-lite"/>
    </source>
</evidence>